<keyword evidence="2" id="KW-0238">DNA-binding</keyword>
<evidence type="ECO:0000256" key="2">
    <source>
        <dbReference type="ARBA" id="ARBA00023125"/>
    </source>
</evidence>
<dbReference type="PANTHER" id="PTHR44688:SF16">
    <property type="entry name" value="DNA-BINDING TRANSCRIPTIONAL ACTIVATOR DEVR_DOSR"/>
    <property type="match status" value="1"/>
</dbReference>
<dbReference type="Proteomes" id="UP000784880">
    <property type="component" value="Unassembled WGS sequence"/>
</dbReference>
<dbReference type="PROSITE" id="PS50043">
    <property type="entry name" value="HTH_LUXR_2"/>
    <property type="match status" value="1"/>
</dbReference>
<evidence type="ECO:0000256" key="1">
    <source>
        <dbReference type="ARBA" id="ARBA00023015"/>
    </source>
</evidence>
<dbReference type="InterPro" id="IPR059106">
    <property type="entry name" value="WHD_MalT"/>
</dbReference>
<dbReference type="InterPro" id="IPR019734">
    <property type="entry name" value="TPR_rpt"/>
</dbReference>
<evidence type="ECO:0000313" key="6">
    <source>
        <dbReference type="Proteomes" id="UP000784880"/>
    </source>
</evidence>
<proteinExistence type="predicted"/>
<sequence>MTTPILVTKLNMPHNPTKLVLRPRLLELMNEGLNRKLSIISSPAGFGKTTLVTEWITNSKVSVAWLSLDEKDNDITQFITYLVASLRTLKVGLFEEFSEAFQNLKTLGLESVLTLLINEIATVSERFMLILDDYHVIQNKLVNDSIIYILNHMPANMHIVMTTREDPPLPITSLRAQNQLIEIRTKDLRFTYSEVLEFINGVMSLNLADKYISILEARTEGWIAGLQLAAISMKRRKDIVGFIESFTGNHSFIADYLLEEVLKQLDPKIQSFLLQTSIVDRLCGSLCDALFLDKRTSGQENLEYLHKANLFVIPLDDEQEWYRYHHLFVDFLRKRLTKNYSNSTSIEGRSVATLHVRASQWFENNGLTSEAIYHALAAKDFQRASILIELSWSTMDKSLQATTWLSWVKKLPDEMIKNRPVLSVGYAWALLDTGEMEGFEQRLQDAERCLKIASDEMKGEGDIQDIVVFDHEEYSILPATIATARTYYAVVKSDMEATIKYSQEALDFIPEKNNDKKGIISVLLGLAQWAKGELETAYTTITKSTVDHRMLIVLLAEIRVEQGKLYEAMRLYEKGLQTSIKSQGITLSHYFLGLSKLKHMMGNLGEAKRYLQQSLEEGKNRALPGWRYQWYLQQAQLLESNGEFDKALNNFHEAEKYYIKGPIPDIQPLYALKARTLIKQGNIYQAKECIRENGQSIEEEFCYLEEFKHITLVRIKIASFRQYRKRKLFIETIELLESLLLEADRGNRIGKIVEILILQALAYEANDDVESAKVSLKKAINLAEPMGYLQVFVDEGMSIYKLLLEPLVYETNPDFVSRLRLAIEASSSQSAPKLLEPLSERELKVLKLIAEGLSNQEIGDRLFLALSTVKGYNQNIFGKLQVKRRTEAVGRARELGLL</sequence>
<protein>
    <submittedName>
        <fullName evidence="5">LuxR C-terminal-related transcriptional regulator</fullName>
    </submittedName>
</protein>
<reference evidence="5 6" key="1">
    <citation type="submission" date="2021-06" db="EMBL/GenBank/DDBJ databases">
        <title>Bacillus sp. RD4P76, an endophyte from a halophyte.</title>
        <authorList>
            <person name="Sun J.-Q."/>
        </authorList>
    </citation>
    <scope>NUCLEOTIDE SEQUENCE [LARGE SCALE GENOMIC DNA]</scope>
    <source>
        <strain evidence="5 6">CGMCC 1.15917</strain>
    </source>
</reference>
<dbReference type="Pfam" id="PF25873">
    <property type="entry name" value="WHD_MalT"/>
    <property type="match status" value="1"/>
</dbReference>
<evidence type="ECO:0000313" key="5">
    <source>
        <dbReference type="EMBL" id="MBU9711542.1"/>
    </source>
</evidence>
<keyword evidence="3" id="KW-0804">Transcription</keyword>
<dbReference type="InterPro" id="IPR041617">
    <property type="entry name" value="TPR_MalT"/>
</dbReference>
<dbReference type="InterPro" id="IPR000792">
    <property type="entry name" value="Tscrpt_reg_LuxR_C"/>
</dbReference>
<dbReference type="RefSeq" id="WP_217065478.1">
    <property type="nucleotide sequence ID" value="NZ_JAHQCS010000077.1"/>
</dbReference>
<keyword evidence="1" id="KW-0805">Transcription regulation</keyword>
<dbReference type="PROSITE" id="PS00622">
    <property type="entry name" value="HTH_LUXR_1"/>
    <property type="match status" value="1"/>
</dbReference>
<dbReference type="CDD" id="cd06170">
    <property type="entry name" value="LuxR_C_like"/>
    <property type="match status" value="1"/>
</dbReference>
<dbReference type="SMART" id="SM00028">
    <property type="entry name" value="TPR"/>
    <property type="match status" value="4"/>
</dbReference>
<dbReference type="Pfam" id="PF17874">
    <property type="entry name" value="TPR_MalT"/>
    <property type="match status" value="1"/>
</dbReference>
<evidence type="ECO:0000256" key="3">
    <source>
        <dbReference type="ARBA" id="ARBA00023163"/>
    </source>
</evidence>
<name>A0ABS6JCZ4_9BACI</name>
<gene>
    <name evidence="5" type="ORF">KS419_07325</name>
</gene>
<dbReference type="PANTHER" id="PTHR44688">
    <property type="entry name" value="DNA-BINDING TRANSCRIPTIONAL ACTIVATOR DEVR_DOSR"/>
    <property type="match status" value="1"/>
</dbReference>
<accession>A0ABS6JCZ4</accession>
<dbReference type="EMBL" id="JAHQCS010000077">
    <property type="protein sequence ID" value="MBU9711542.1"/>
    <property type="molecule type" value="Genomic_DNA"/>
</dbReference>
<dbReference type="Pfam" id="PF00196">
    <property type="entry name" value="GerE"/>
    <property type="match status" value="1"/>
</dbReference>
<comment type="caution">
    <text evidence="5">The sequence shown here is derived from an EMBL/GenBank/DDBJ whole genome shotgun (WGS) entry which is preliminary data.</text>
</comment>
<feature type="domain" description="HTH luxR-type" evidence="4">
    <location>
        <begin position="831"/>
        <end position="896"/>
    </location>
</feature>
<evidence type="ECO:0000259" key="4">
    <source>
        <dbReference type="PROSITE" id="PS50043"/>
    </source>
</evidence>
<keyword evidence="6" id="KW-1185">Reference proteome</keyword>
<dbReference type="SMART" id="SM00421">
    <property type="entry name" value="HTH_LUXR"/>
    <property type="match status" value="1"/>
</dbReference>
<organism evidence="5 6">
    <name type="scientific">Evansella tamaricis</name>
    <dbReference type="NCBI Taxonomy" id="2069301"/>
    <lineage>
        <taxon>Bacteria</taxon>
        <taxon>Bacillati</taxon>
        <taxon>Bacillota</taxon>
        <taxon>Bacilli</taxon>
        <taxon>Bacillales</taxon>
        <taxon>Bacillaceae</taxon>
        <taxon>Evansella</taxon>
    </lineage>
</organism>